<dbReference type="Proteomes" id="UP000255139">
    <property type="component" value="Unassembled WGS sequence"/>
</dbReference>
<evidence type="ECO:0000313" key="1">
    <source>
        <dbReference type="EMBL" id="STQ86983.1"/>
    </source>
</evidence>
<protein>
    <submittedName>
        <fullName evidence="1">Uncharacterized protein</fullName>
    </submittedName>
</protein>
<name>A0A099TW73_9HELI</name>
<reference evidence="1 4" key="2">
    <citation type="submission" date="2018-06" db="EMBL/GenBank/DDBJ databases">
        <authorList>
            <consortium name="Pathogen Informatics"/>
            <person name="Doyle S."/>
        </authorList>
    </citation>
    <scope>NUCLEOTIDE SEQUENCE [LARGE SCALE GENOMIC DNA]</scope>
    <source>
        <strain evidence="1 4">NCTC12714</strain>
    </source>
</reference>
<keyword evidence="4" id="KW-1185">Reference proteome</keyword>
<evidence type="ECO:0000313" key="3">
    <source>
        <dbReference type="Proteomes" id="UP000029922"/>
    </source>
</evidence>
<dbReference type="EMBL" id="JRPD02000015">
    <property type="protein sequence ID" value="TLD99783.1"/>
    <property type="molecule type" value="Genomic_DNA"/>
</dbReference>
<gene>
    <name evidence="2" type="ORF">LS73_006850</name>
    <name evidence="1" type="ORF">NCTC12714_01794</name>
</gene>
<accession>A0A099TW73</accession>
<dbReference type="OrthoDB" id="5328820at2"/>
<proteinExistence type="predicted"/>
<evidence type="ECO:0000313" key="4">
    <source>
        <dbReference type="Proteomes" id="UP000255139"/>
    </source>
</evidence>
<organism evidence="1 4">
    <name type="scientific">Helicobacter muridarum</name>
    <dbReference type="NCBI Taxonomy" id="216"/>
    <lineage>
        <taxon>Bacteria</taxon>
        <taxon>Pseudomonadati</taxon>
        <taxon>Campylobacterota</taxon>
        <taxon>Epsilonproteobacteria</taxon>
        <taxon>Campylobacterales</taxon>
        <taxon>Helicobacteraceae</taxon>
        <taxon>Helicobacter</taxon>
    </lineage>
</organism>
<reference evidence="2 3" key="1">
    <citation type="journal article" date="2014" name="Genome Announc.">
        <title>Draft genome sequences of eight enterohepatic helicobacter species isolated from both laboratory and wild rodents.</title>
        <authorList>
            <person name="Sheh A."/>
            <person name="Shen Z."/>
            <person name="Fox J.G."/>
        </authorList>
    </citation>
    <scope>NUCLEOTIDE SEQUENCE [LARGE SCALE GENOMIC DNA]</scope>
    <source>
        <strain evidence="2 3">ST1</strain>
    </source>
</reference>
<dbReference type="EMBL" id="UGJE01000002">
    <property type="protein sequence ID" value="STQ86983.1"/>
    <property type="molecule type" value="Genomic_DNA"/>
</dbReference>
<dbReference type="RefSeq" id="WP_034558567.1">
    <property type="nucleotide sequence ID" value="NZ_FZML01000009.1"/>
</dbReference>
<sequence length="322" mass="38049">MNDDLAIKEYLKFHGIDNVLDMEYDELKEQYEKVVREGVSYYFDILHGNDVDMEISSIDRKDTIEALKQVENTDELYEKLHDFLHTYNHTDLIALIVELKMPISYNRLRKIVSIVYSRVQDEVLDNIKMDLHTFPQQERETLIAYYETKRDDIMMLQSLHAKYKSLGMLEYLRGIAETKLLIMRTFLPKDLETEYKPFYDNGKEKQTLVSKILKISGIYSKQELFDMQIMELQGIYNEIMEQISQKERENKLIRKYIEIFEDSAGITEDEFKAYCHEMRENLSAEAISEVIGHFTTRNHFISNKINNVFSGKNVNQAPEALD</sequence>
<dbReference type="AlphaFoldDB" id="A0A099TW73"/>
<evidence type="ECO:0000313" key="2">
    <source>
        <dbReference type="EMBL" id="TLD99783.1"/>
    </source>
</evidence>
<dbReference type="Proteomes" id="UP000029922">
    <property type="component" value="Unassembled WGS sequence"/>
</dbReference>